<dbReference type="PROSITE" id="PS51318">
    <property type="entry name" value="TAT"/>
    <property type="match status" value="1"/>
</dbReference>
<organism evidence="2 3">
    <name type="scientific">Haloactinopolyspora alba</name>
    <dbReference type="NCBI Taxonomy" id="648780"/>
    <lineage>
        <taxon>Bacteria</taxon>
        <taxon>Bacillati</taxon>
        <taxon>Actinomycetota</taxon>
        <taxon>Actinomycetes</taxon>
        <taxon>Jiangellales</taxon>
        <taxon>Jiangellaceae</taxon>
        <taxon>Haloactinopolyspora</taxon>
    </lineage>
</organism>
<accession>A0A2P8EBN3</accession>
<feature type="region of interest" description="Disordered" evidence="1">
    <location>
        <begin position="86"/>
        <end position="112"/>
    </location>
</feature>
<feature type="region of interest" description="Disordered" evidence="1">
    <location>
        <begin position="664"/>
        <end position="683"/>
    </location>
</feature>
<reference evidence="2 3" key="1">
    <citation type="submission" date="2018-03" db="EMBL/GenBank/DDBJ databases">
        <title>Genomic Encyclopedia of Archaeal and Bacterial Type Strains, Phase II (KMG-II): from individual species to whole genera.</title>
        <authorList>
            <person name="Goeker M."/>
        </authorList>
    </citation>
    <scope>NUCLEOTIDE SEQUENCE [LARGE SCALE GENOMIC DNA]</scope>
    <source>
        <strain evidence="2 3">DSM 45211</strain>
    </source>
</reference>
<proteinExistence type="predicted"/>
<evidence type="ECO:0000256" key="1">
    <source>
        <dbReference type="SAM" id="MobiDB-lite"/>
    </source>
</evidence>
<feature type="compositionally biased region" description="Pro residues" evidence="1">
    <location>
        <begin position="95"/>
        <end position="109"/>
    </location>
</feature>
<gene>
    <name evidence="2" type="ORF">CLV30_102280</name>
</gene>
<dbReference type="AlphaFoldDB" id="A0A2P8EBN3"/>
<protein>
    <recommendedName>
        <fullName evidence="4">Phosphatase</fullName>
    </recommendedName>
</protein>
<name>A0A2P8EBN3_9ACTN</name>
<sequence length="705" mass="76286">MSEIEGGEGRRRRLLPLLTSGHGGRSAMTCKYRCGDACSHPAPNASDNEYFGDMVSTAMSRRGLLRTGAAAAVVVGAGSTSALTTAAPAAARPSGPKPPSQLRPTPPEYGRPVGFTPVGDNGLDSVVVPNGYDWSVTIAWGDPVEDGAPEFDFDNQSVDAQLRQFGYNADFVAVLPLDRNFDRAVLWVNHEYTNDELMFRGWPGPEAADPELLRISMAAHGGSVVELERVGDTGEWKPATRGRRRYNRRVHTNTEFRLTGAAAGSEHVRTGADPDGTTVLGTLNNCAGGVTPWGTILSGEENFHQYFGATADVTDSATVERYNRYGIRTSAGTGRGWERADERFDVANEPNEPNRFGWVVEVDPYDPDSTPRKHTALGRFKHEGANVNIAADGRAVAYMGDDERFDYVYKFVSRKKYRDGNSKRDREHNMTLLEDGDLYVAKFTGNSPEFPGNPPADGLFDGTGEWLPLVKDGESMVDGMTVDEVLVFTRLAADKLGPTKMDRPEDVEPHPVTGTVYIALTNNNRRTPGQIDEPNPRPDNKFGHVMGIDEDGADAAATSFTWHIVLLAGDPENPDTYYGGFDKSQVSQISCPDNVAFDPAGRLWLATDGMSGSLGPNDGMFVMPVEGEDTGHLRRFLSVPVGAECCGPFITPDGRTALMAVQHPGDGDGASPDSPLSTFPYGGQPRPSVVTVWRTVPDEDGYIGD</sequence>
<evidence type="ECO:0008006" key="4">
    <source>
        <dbReference type="Google" id="ProtNLM"/>
    </source>
</evidence>
<dbReference type="PANTHER" id="PTHR35399:SF2">
    <property type="entry name" value="DUF839 DOMAIN-CONTAINING PROTEIN"/>
    <property type="match status" value="1"/>
</dbReference>
<dbReference type="EMBL" id="PYGE01000002">
    <property type="protein sequence ID" value="PSL06891.1"/>
    <property type="molecule type" value="Genomic_DNA"/>
</dbReference>
<dbReference type="InterPro" id="IPR008557">
    <property type="entry name" value="PhoX"/>
</dbReference>
<evidence type="ECO:0000313" key="3">
    <source>
        <dbReference type="Proteomes" id="UP000243528"/>
    </source>
</evidence>
<dbReference type="Pfam" id="PF05787">
    <property type="entry name" value="PhoX"/>
    <property type="match status" value="1"/>
</dbReference>
<dbReference type="OrthoDB" id="9801383at2"/>
<dbReference type="Proteomes" id="UP000243528">
    <property type="component" value="Unassembled WGS sequence"/>
</dbReference>
<dbReference type="InterPro" id="IPR006311">
    <property type="entry name" value="TAT_signal"/>
</dbReference>
<evidence type="ECO:0000313" key="2">
    <source>
        <dbReference type="EMBL" id="PSL06891.1"/>
    </source>
</evidence>
<dbReference type="PANTHER" id="PTHR35399">
    <property type="entry name" value="SLR8030 PROTEIN"/>
    <property type="match status" value="1"/>
</dbReference>
<comment type="caution">
    <text evidence="2">The sequence shown here is derived from an EMBL/GenBank/DDBJ whole genome shotgun (WGS) entry which is preliminary data.</text>
</comment>
<dbReference type="RefSeq" id="WP_106535884.1">
    <property type="nucleotide sequence ID" value="NZ_ML142898.1"/>
</dbReference>
<keyword evidence="3" id="KW-1185">Reference proteome</keyword>
<dbReference type="SUPFAM" id="SSF63829">
    <property type="entry name" value="Calcium-dependent phosphotriesterase"/>
    <property type="match status" value="1"/>
</dbReference>